<dbReference type="Proteomes" id="UP000199032">
    <property type="component" value="Unassembled WGS sequence"/>
</dbReference>
<dbReference type="InterPro" id="IPR036649">
    <property type="entry name" value="Pyrophosphatase_sf"/>
</dbReference>
<evidence type="ECO:0000313" key="8">
    <source>
        <dbReference type="Proteomes" id="UP000199032"/>
    </source>
</evidence>
<sequence>MKGQRVKTSGKTTERSNEAHGGSDPFQRLLGLMFKAHPWHGVSIGQEAPDVVMAYIEIVPTDTVKYEVDKRSGFLKVDRPQRFSNCCPVYYGLIPQTYSGEQVAGIFAKRARRKGMVGDGDPLDICVLSEKNIPHSDILLTALPIGGLSMADGGEADDKIIAVMRDDAVYGGFTDISQCPSALMDRLQHYFLTYKSAPGTTQHNKVEITSVYGREEALKVIRASHADYRAQYPELSSLWPKQL</sequence>
<evidence type="ECO:0000256" key="3">
    <source>
        <dbReference type="ARBA" id="ARBA00022723"/>
    </source>
</evidence>
<keyword evidence="8" id="KW-1185">Reference proteome</keyword>
<dbReference type="Gene3D" id="3.90.80.10">
    <property type="entry name" value="Inorganic pyrophosphatase"/>
    <property type="match status" value="1"/>
</dbReference>
<organism evidence="7 8">
    <name type="scientific">Candidatus Nitrospira nitrosa</name>
    <dbReference type="NCBI Taxonomy" id="1742972"/>
    <lineage>
        <taxon>Bacteria</taxon>
        <taxon>Pseudomonadati</taxon>
        <taxon>Nitrospirota</taxon>
        <taxon>Nitrospiria</taxon>
        <taxon>Nitrospirales</taxon>
        <taxon>Nitrospiraceae</taxon>
        <taxon>Nitrospira</taxon>
    </lineage>
</organism>
<name>A0A0S4LVT9_9BACT</name>
<dbReference type="EC" id="3.6.1.1" evidence="2"/>
<keyword evidence="4 7" id="KW-0378">Hydrolase</keyword>
<dbReference type="AlphaFoldDB" id="A0A0S4LVT9"/>
<reference evidence="7 8" key="1">
    <citation type="submission" date="2015-10" db="EMBL/GenBank/DDBJ databases">
        <authorList>
            <person name="Gilbert D.G."/>
        </authorList>
    </citation>
    <scope>NUCLEOTIDE SEQUENCE [LARGE SCALE GENOMIC DNA]</scope>
    <source>
        <strain evidence="7">COMA1</strain>
    </source>
</reference>
<evidence type="ECO:0000256" key="6">
    <source>
        <dbReference type="SAM" id="MobiDB-lite"/>
    </source>
</evidence>
<protein>
    <recommendedName>
        <fullName evidence="2">inorganic diphosphatase</fullName>
        <ecNumber evidence="2">3.6.1.1</ecNumber>
    </recommendedName>
</protein>
<dbReference type="SUPFAM" id="SSF50324">
    <property type="entry name" value="Inorganic pyrophosphatase"/>
    <property type="match status" value="1"/>
</dbReference>
<gene>
    <name evidence="7" type="primary">ppa</name>
    <name evidence="7" type="ORF">COMA1_70038</name>
</gene>
<dbReference type="GO" id="GO:0005737">
    <property type="term" value="C:cytoplasm"/>
    <property type="evidence" value="ECO:0007669"/>
    <property type="project" value="InterPro"/>
</dbReference>
<dbReference type="InterPro" id="IPR008162">
    <property type="entry name" value="Pyrophosphatase"/>
</dbReference>
<dbReference type="NCBIfam" id="NF001886">
    <property type="entry name" value="PRK00642.1"/>
    <property type="match status" value="1"/>
</dbReference>
<evidence type="ECO:0000256" key="1">
    <source>
        <dbReference type="ARBA" id="ARBA00001946"/>
    </source>
</evidence>
<evidence type="ECO:0000313" key="7">
    <source>
        <dbReference type="EMBL" id="CUS39122.1"/>
    </source>
</evidence>
<evidence type="ECO:0000256" key="4">
    <source>
        <dbReference type="ARBA" id="ARBA00022801"/>
    </source>
</evidence>
<proteinExistence type="predicted"/>
<feature type="compositionally biased region" description="Polar residues" evidence="6">
    <location>
        <begin position="1"/>
        <end position="11"/>
    </location>
</feature>
<dbReference type="GO" id="GO:0006796">
    <property type="term" value="P:phosphate-containing compound metabolic process"/>
    <property type="evidence" value="ECO:0007669"/>
    <property type="project" value="InterPro"/>
</dbReference>
<dbReference type="PANTHER" id="PTHR10286">
    <property type="entry name" value="INORGANIC PYROPHOSPHATASE"/>
    <property type="match status" value="1"/>
</dbReference>
<accession>A0A0S4LVT9</accession>
<evidence type="ECO:0000256" key="5">
    <source>
        <dbReference type="ARBA" id="ARBA00022842"/>
    </source>
</evidence>
<feature type="region of interest" description="Disordered" evidence="6">
    <location>
        <begin position="1"/>
        <end position="24"/>
    </location>
</feature>
<keyword evidence="5" id="KW-0460">Magnesium</keyword>
<dbReference type="STRING" id="1742972.COMA1_70038"/>
<dbReference type="GO" id="GO:0000287">
    <property type="term" value="F:magnesium ion binding"/>
    <property type="evidence" value="ECO:0007669"/>
    <property type="project" value="InterPro"/>
</dbReference>
<comment type="cofactor">
    <cofactor evidence="1">
        <name>Mg(2+)</name>
        <dbReference type="ChEBI" id="CHEBI:18420"/>
    </cofactor>
</comment>
<dbReference type="GO" id="GO:0004427">
    <property type="term" value="F:inorganic diphosphate phosphatase activity"/>
    <property type="evidence" value="ECO:0007669"/>
    <property type="project" value="UniProtKB-EC"/>
</dbReference>
<dbReference type="PROSITE" id="PS00387">
    <property type="entry name" value="PPASE"/>
    <property type="match status" value="1"/>
</dbReference>
<dbReference type="Pfam" id="PF00719">
    <property type="entry name" value="Pyrophosphatase"/>
    <property type="match status" value="1"/>
</dbReference>
<keyword evidence="3" id="KW-0479">Metal-binding</keyword>
<dbReference type="EMBL" id="CZQA01000013">
    <property type="protein sequence ID" value="CUS39122.1"/>
    <property type="molecule type" value="Genomic_DNA"/>
</dbReference>
<dbReference type="OrthoDB" id="5187599at2"/>
<evidence type="ECO:0000256" key="2">
    <source>
        <dbReference type="ARBA" id="ARBA00012146"/>
    </source>
</evidence>